<evidence type="ECO:0000256" key="4">
    <source>
        <dbReference type="ARBA" id="ARBA00023163"/>
    </source>
</evidence>
<dbReference type="InterPro" id="IPR036390">
    <property type="entry name" value="WH_DNA-bd_sf"/>
</dbReference>
<dbReference type="OrthoDB" id="7216893at2"/>
<dbReference type="EMBL" id="QXDF01000001">
    <property type="protein sequence ID" value="RIA55617.1"/>
    <property type="molecule type" value="Genomic_DNA"/>
</dbReference>
<evidence type="ECO:0000313" key="6">
    <source>
        <dbReference type="EMBL" id="RIA55617.1"/>
    </source>
</evidence>
<dbReference type="InterPro" id="IPR005119">
    <property type="entry name" value="LysR_subst-bd"/>
</dbReference>
<proteinExistence type="inferred from homology"/>
<dbReference type="RefSeq" id="WP_119060501.1">
    <property type="nucleotide sequence ID" value="NZ_QXDF01000001.1"/>
</dbReference>
<sequence length="311" mass="32687">MADTADKAAPVRVKLSLNELEAFVAVVEQGSFSRAALWLGLSQPTVSQRVQMLEASCGLRLLDRAHGVRLTASGREIYNKARAVLAGARDIEATAQELGALARGRLKVGFSTPSVAMRVLAQLKSAHKAVEISTRQGNTVELLQMIAACEIDVGVMTLLDVPEGVRAELIAPQRPLLCVAADSPLARRRTVTLAELADQTLILREDGSLTRQVVETACRDAGLTLRAPLVMPTREAVKEAAAAGLGVGVVLSGEMGSDTRLAALEITDCTSAGGVYAVGLSETEGLPLIDAFFDACAQADLDNAEPTLSST</sequence>
<protein>
    <submittedName>
        <fullName evidence="6">LysR family transcriptional regulator</fullName>
    </submittedName>
</protein>
<gene>
    <name evidence="6" type="ORF">BXY53_0687</name>
</gene>
<feature type="domain" description="HTH lysR-type" evidence="5">
    <location>
        <begin position="15"/>
        <end position="71"/>
    </location>
</feature>
<evidence type="ECO:0000313" key="7">
    <source>
        <dbReference type="Proteomes" id="UP000266273"/>
    </source>
</evidence>
<dbReference type="GO" id="GO:0003677">
    <property type="term" value="F:DNA binding"/>
    <property type="evidence" value="ECO:0007669"/>
    <property type="project" value="UniProtKB-KW"/>
</dbReference>
<organism evidence="6 7">
    <name type="scientific">Dichotomicrobium thermohalophilum</name>
    <dbReference type="NCBI Taxonomy" id="933063"/>
    <lineage>
        <taxon>Bacteria</taxon>
        <taxon>Pseudomonadati</taxon>
        <taxon>Pseudomonadota</taxon>
        <taxon>Alphaproteobacteria</taxon>
        <taxon>Hyphomicrobiales</taxon>
        <taxon>Hyphomicrobiaceae</taxon>
        <taxon>Dichotomicrobium</taxon>
    </lineage>
</organism>
<keyword evidence="7" id="KW-1185">Reference proteome</keyword>
<comment type="similarity">
    <text evidence="1">Belongs to the LysR transcriptional regulatory family.</text>
</comment>
<dbReference type="PROSITE" id="PS50931">
    <property type="entry name" value="HTH_LYSR"/>
    <property type="match status" value="1"/>
</dbReference>
<comment type="caution">
    <text evidence="6">The sequence shown here is derived from an EMBL/GenBank/DDBJ whole genome shotgun (WGS) entry which is preliminary data.</text>
</comment>
<dbReference type="InterPro" id="IPR036388">
    <property type="entry name" value="WH-like_DNA-bd_sf"/>
</dbReference>
<dbReference type="Gene3D" id="3.40.190.10">
    <property type="entry name" value="Periplasmic binding protein-like II"/>
    <property type="match status" value="2"/>
</dbReference>
<dbReference type="SUPFAM" id="SSF53850">
    <property type="entry name" value="Periplasmic binding protein-like II"/>
    <property type="match status" value="1"/>
</dbReference>
<evidence type="ECO:0000256" key="1">
    <source>
        <dbReference type="ARBA" id="ARBA00009437"/>
    </source>
</evidence>
<dbReference type="PANTHER" id="PTHR30346">
    <property type="entry name" value="TRANSCRIPTIONAL DUAL REGULATOR HCAR-RELATED"/>
    <property type="match status" value="1"/>
</dbReference>
<keyword evidence="4" id="KW-0804">Transcription</keyword>
<dbReference type="GO" id="GO:0032993">
    <property type="term" value="C:protein-DNA complex"/>
    <property type="evidence" value="ECO:0007669"/>
    <property type="project" value="TreeGrafter"/>
</dbReference>
<dbReference type="GO" id="GO:0003700">
    <property type="term" value="F:DNA-binding transcription factor activity"/>
    <property type="evidence" value="ECO:0007669"/>
    <property type="project" value="InterPro"/>
</dbReference>
<dbReference type="SUPFAM" id="SSF46785">
    <property type="entry name" value="Winged helix' DNA-binding domain"/>
    <property type="match status" value="1"/>
</dbReference>
<keyword evidence="3" id="KW-0238">DNA-binding</keyword>
<dbReference type="Proteomes" id="UP000266273">
    <property type="component" value="Unassembled WGS sequence"/>
</dbReference>
<dbReference type="PANTHER" id="PTHR30346:SF28">
    <property type="entry name" value="HTH-TYPE TRANSCRIPTIONAL REGULATOR CYNR"/>
    <property type="match status" value="1"/>
</dbReference>
<dbReference type="PRINTS" id="PR00039">
    <property type="entry name" value="HTHLYSR"/>
</dbReference>
<dbReference type="InterPro" id="IPR000847">
    <property type="entry name" value="LysR_HTH_N"/>
</dbReference>
<reference evidence="6 7" key="1">
    <citation type="submission" date="2018-08" db="EMBL/GenBank/DDBJ databases">
        <title>Genomic Encyclopedia of Archaeal and Bacterial Type Strains, Phase II (KMG-II): from individual species to whole genera.</title>
        <authorList>
            <person name="Goeker M."/>
        </authorList>
    </citation>
    <scope>NUCLEOTIDE SEQUENCE [LARGE SCALE GENOMIC DNA]</scope>
    <source>
        <strain evidence="6 7">DSM 5002</strain>
    </source>
</reference>
<dbReference type="Pfam" id="PF00126">
    <property type="entry name" value="HTH_1"/>
    <property type="match status" value="1"/>
</dbReference>
<name>A0A397Q7Y4_9HYPH</name>
<keyword evidence="2" id="KW-0805">Transcription regulation</keyword>
<evidence type="ECO:0000256" key="2">
    <source>
        <dbReference type="ARBA" id="ARBA00023015"/>
    </source>
</evidence>
<evidence type="ECO:0000259" key="5">
    <source>
        <dbReference type="PROSITE" id="PS50931"/>
    </source>
</evidence>
<dbReference type="Gene3D" id="1.10.10.10">
    <property type="entry name" value="Winged helix-like DNA-binding domain superfamily/Winged helix DNA-binding domain"/>
    <property type="match status" value="1"/>
</dbReference>
<dbReference type="FunFam" id="1.10.10.10:FF:000001">
    <property type="entry name" value="LysR family transcriptional regulator"/>
    <property type="match status" value="1"/>
</dbReference>
<evidence type="ECO:0000256" key="3">
    <source>
        <dbReference type="ARBA" id="ARBA00023125"/>
    </source>
</evidence>
<dbReference type="Pfam" id="PF03466">
    <property type="entry name" value="LysR_substrate"/>
    <property type="match status" value="1"/>
</dbReference>
<dbReference type="CDD" id="cd05466">
    <property type="entry name" value="PBP2_LTTR_substrate"/>
    <property type="match status" value="1"/>
</dbReference>
<accession>A0A397Q7Y4</accession>
<dbReference type="AlphaFoldDB" id="A0A397Q7Y4"/>